<comment type="similarity">
    <text evidence="1 2">Belongs to the anti-sigma-factor antagonist family.</text>
</comment>
<dbReference type="OrthoDB" id="4827422at2"/>
<dbReference type="Proteomes" id="UP000326979">
    <property type="component" value="Unassembled WGS sequence"/>
</dbReference>
<name>A0A5N8W1T1_9ACTN</name>
<dbReference type="PANTHER" id="PTHR33495:SF2">
    <property type="entry name" value="ANTI-SIGMA FACTOR ANTAGONIST TM_1081-RELATED"/>
    <property type="match status" value="1"/>
</dbReference>
<dbReference type="AlphaFoldDB" id="A0A5N8W1T1"/>
<feature type="domain" description="STAS" evidence="3">
    <location>
        <begin position="52"/>
        <end position="160"/>
    </location>
</feature>
<evidence type="ECO:0000313" key="5">
    <source>
        <dbReference type="Proteomes" id="UP000326979"/>
    </source>
</evidence>
<gene>
    <name evidence="4" type="ORF">FNH04_10190</name>
</gene>
<dbReference type="EMBL" id="VJZE01000048">
    <property type="protein sequence ID" value="MPY40268.1"/>
    <property type="molecule type" value="Genomic_DNA"/>
</dbReference>
<sequence length="160" mass="16909">MRSYLDTGPFGAHLSVTSGQAFHTCPTQVPPTTSAVEATVTDIHGAAGPARLSIGQSTVDGVRVVTLRGEIDHSIRDRFHQALIPPCDAMSPRTVADLSGVTFMDSSGINVLIAAQQAAEKADGWLRLAGPQATVLRVMRLVGIDVLIPCYPTLRHALAN</sequence>
<evidence type="ECO:0000259" key="3">
    <source>
        <dbReference type="PROSITE" id="PS50801"/>
    </source>
</evidence>
<evidence type="ECO:0000256" key="1">
    <source>
        <dbReference type="ARBA" id="ARBA00009013"/>
    </source>
</evidence>
<keyword evidence="5" id="KW-1185">Reference proteome</keyword>
<proteinExistence type="inferred from homology"/>
<comment type="caution">
    <text evidence="4">The sequence shown here is derived from an EMBL/GenBank/DDBJ whole genome shotgun (WGS) entry which is preliminary data.</text>
</comment>
<dbReference type="Gene3D" id="3.30.750.24">
    <property type="entry name" value="STAS domain"/>
    <property type="match status" value="1"/>
</dbReference>
<evidence type="ECO:0000256" key="2">
    <source>
        <dbReference type="RuleBase" id="RU003749"/>
    </source>
</evidence>
<dbReference type="InterPro" id="IPR002645">
    <property type="entry name" value="STAS_dom"/>
</dbReference>
<protein>
    <recommendedName>
        <fullName evidence="2">Anti-sigma factor antagonist</fullName>
    </recommendedName>
</protein>
<dbReference type="InterPro" id="IPR036513">
    <property type="entry name" value="STAS_dom_sf"/>
</dbReference>
<dbReference type="CDD" id="cd07043">
    <property type="entry name" value="STAS_anti-anti-sigma_factors"/>
    <property type="match status" value="1"/>
</dbReference>
<dbReference type="GO" id="GO:0043856">
    <property type="term" value="F:anti-sigma factor antagonist activity"/>
    <property type="evidence" value="ECO:0007669"/>
    <property type="project" value="InterPro"/>
</dbReference>
<dbReference type="Pfam" id="PF01740">
    <property type="entry name" value="STAS"/>
    <property type="match status" value="1"/>
</dbReference>
<accession>A0A5N8W1T1</accession>
<dbReference type="PROSITE" id="PS50801">
    <property type="entry name" value="STAS"/>
    <property type="match status" value="1"/>
</dbReference>
<evidence type="ECO:0000313" key="4">
    <source>
        <dbReference type="EMBL" id="MPY40268.1"/>
    </source>
</evidence>
<dbReference type="NCBIfam" id="TIGR00377">
    <property type="entry name" value="ant_ant_sig"/>
    <property type="match status" value="1"/>
</dbReference>
<dbReference type="PANTHER" id="PTHR33495">
    <property type="entry name" value="ANTI-SIGMA FACTOR ANTAGONIST TM_1081-RELATED-RELATED"/>
    <property type="match status" value="1"/>
</dbReference>
<reference evidence="4 5" key="1">
    <citation type="submission" date="2019-07" db="EMBL/GenBank/DDBJ databases">
        <title>New species of Amycolatopsis and Streptomyces.</title>
        <authorList>
            <person name="Duangmal K."/>
            <person name="Teo W.F.A."/>
            <person name="Lipun K."/>
        </authorList>
    </citation>
    <scope>NUCLEOTIDE SEQUENCE [LARGE SCALE GENOMIC DNA]</scope>
    <source>
        <strain evidence="4 5">TISTR 2346</strain>
    </source>
</reference>
<organism evidence="4 5">
    <name type="scientific">Streptomyces phyllanthi</name>
    <dbReference type="NCBI Taxonomy" id="1803180"/>
    <lineage>
        <taxon>Bacteria</taxon>
        <taxon>Bacillati</taxon>
        <taxon>Actinomycetota</taxon>
        <taxon>Actinomycetes</taxon>
        <taxon>Kitasatosporales</taxon>
        <taxon>Streptomycetaceae</taxon>
        <taxon>Streptomyces</taxon>
    </lineage>
</organism>
<dbReference type="SUPFAM" id="SSF52091">
    <property type="entry name" value="SpoIIaa-like"/>
    <property type="match status" value="1"/>
</dbReference>
<dbReference type="InterPro" id="IPR003658">
    <property type="entry name" value="Anti-sigma_ant"/>
</dbReference>